<name>A0A0L6V1Z4_9BASI</name>
<dbReference type="Proteomes" id="UP000037035">
    <property type="component" value="Unassembled WGS sequence"/>
</dbReference>
<organism evidence="1 2">
    <name type="scientific">Puccinia sorghi</name>
    <dbReference type="NCBI Taxonomy" id="27349"/>
    <lineage>
        <taxon>Eukaryota</taxon>
        <taxon>Fungi</taxon>
        <taxon>Dikarya</taxon>
        <taxon>Basidiomycota</taxon>
        <taxon>Pucciniomycotina</taxon>
        <taxon>Pucciniomycetes</taxon>
        <taxon>Pucciniales</taxon>
        <taxon>Pucciniaceae</taxon>
        <taxon>Puccinia</taxon>
    </lineage>
</organism>
<dbReference type="AlphaFoldDB" id="A0A0L6V1Z4"/>
<keyword evidence="2" id="KW-1185">Reference proteome</keyword>
<evidence type="ECO:0000313" key="1">
    <source>
        <dbReference type="EMBL" id="KNZ54512.1"/>
    </source>
</evidence>
<protein>
    <submittedName>
        <fullName evidence="1">Uncharacterized protein</fullName>
    </submittedName>
</protein>
<dbReference type="EMBL" id="LAVV01007868">
    <property type="protein sequence ID" value="KNZ54512.1"/>
    <property type="molecule type" value="Genomic_DNA"/>
</dbReference>
<dbReference type="VEuPathDB" id="FungiDB:VP01_292g11"/>
<sequence>MKLVKKIDGLLANNKSLNSLWEEYFLEEAIQITTEQRPPRSNYTMGSYQSNSCKITSSFAYPDGRSTLIVKIDFRAHGQRTRNGFLLKCV</sequence>
<gene>
    <name evidence="1" type="ORF">VP01_292g11</name>
</gene>
<accession>A0A0L6V1Z4</accession>
<evidence type="ECO:0000313" key="2">
    <source>
        <dbReference type="Proteomes" id="UP000037035"/>
    </source>
</evidence>
<comment type="caution">
    <text evidence="1">The sequence shown here is derived from an EMBL/GenBank/DDBJ whole genome shotgun (WGS) entry which is preliminary data.</text>
</comment>
<reference evidence="1 2" key="1">
    <citation type="submission" date="2015-08" db="EMBL/GenBank/DDBJ databases">
        <title>Next Generation Sequencing and Analysis of the Genome of Puccinia sorghi L Schw, the Causal Agent of Maize Common Rust.</title>
        <authorList>
            <person name="Rochi L."/>
            <person name="Burguener G."/>
            <person name="Darino M."/>
            <person name="Turjanski A."/>
            <person name="Kreff E."/>
            <person name="Dieguez M.J."/>
            <person name="Sacco F."/>
        </authorList>
    </citation>
    <scope>NUCLEOTIDE SEQUENCE [LARGE SCALE GENOMIC DNA]</scope>
    <source>
        <strain evidence="1 2">RO10H11247</strain>
    </source>
</reference>
<proteinExistence type="predicted"/>